<feature type="compositionally biased region" description="Low complexity" evidence="1">
    <location>
        <begin position="603"/>
        <end position="616"/>
    </location>
</feature>
<gene>
    <name evidence="3" type="ORF">RDB_LOCUS54613</name>
</gene>
<dbReference type="Proteomes" id="UP000663841">
    <property type="component" value="Unassembled WGS sequence"/>
</dbReference>
<dbReference type="PANTHER" id="PTHR22028:SF9">
    <property type="entry name" value="SFI1 SPINDLE BODY DOMAIN-CONTAINING PROTEIN"/>
    <property type="match status" value="1"/>
</dbReference>
<dbReference type="SUPFAM" id="SSF111331">
    <property type="entry name" value="NAD kinase/diacylglycerol kinase-like"/>
    <property type="match status" value="1"/>
</dbReference>
<feature type="compositionally biased region" description="Low complexity" evidence="1">
    <location>
        <begin position="580"/>
        <end position="591"/>
    </location>
</feature>
<feature type="compositionally biased region" description="Polar residues" evidence="1">
    <location>
        <begin position="558"/>
        <end position="568"/>
    </location>
</feature>
<dbReference type="SMART" id="SM00046">
    <property type="entry name" value="DAGKc"/>
    <property type="match status" value="1"/>
</dbReference>
<feature type="domain" description="DAGKc" evidence="2">
    <location>
        <begin position="1"/>
        <end position="151"/>
    </location>
</feature>
<protein>
    <recommendedName>
        <fullName evidence="2">DAGKc domain-containing protein</fullName>
    </recommendedName>
</protein>
<dbReference type="GO" id="GO:0019902">
    <property type="term" value="F:phosphatase binding"/>
    <property type="evidence" value="ECO:0007669"/>
    <property type="project" value="TreeGrafter"/>
</dbReference>
<dbReference type="Pfam" id="PF08457">
    <property type="entry name" value="Sfi1"/>
    <property type="match status" value="2"/>
</dbReference>
<feature type="region of interest" description="Disordered" evidence="1">
    <location>
        <begin position="496"/>
        <end position="693"/>
    </location>
</feature>
<name>A0A8H2XGB5_9AGAM</name>
<dbReference type="Pfam" id="PF00781">
    <property type="entry name" value="DAGK_cat"/>
    <property type="match status" value="1"/>
</dbReference>
<dbReference type="InterPro" id="IPR001206">
    <property type="entry name" value="Diacylglycerol_kinase_cat_dom"/>
</dbReference>
<feature type="compositionally biased region" description="Pro residues" evidence="1">
    <location>
        <begin position="500"/>
        <end position="512"/>
    </location>
</feature>
<feature type="compositionally biased region" description="Basic and acidic residues" evidence="1">
    <location>
        <begin position="526"/>
        <end position="539"/>
    </location>
</feature>
<organism evidence="3 4">
    <name type="scientific">Rhizoctonia solani</name>
    <dbReference type="NCBI Taxonomy" id="456999"/>
    <lineage>
        <taxon>Eukaryota</taxon>
        <taxon>Fungi</taxon>
        <taxon>Dikarya</taxon>
        <taxon>Basidiomycota</taxon>
        <taxon>Agaricomycotina</taxon>
        <taxon>Agaricomycetes</taxon>
        <taxon>Cantharellales</taxon>
        <taxon>Ceratobasidiaceae</taxon>
        <taxon>Rhizoctonia</taxon>
    </lineage>
</organism>
<sequence>MTRTEMLIISNPTSGHKTGPKYIENYVLPLLNKHHIDFKLETTKAPHHAGELAKNYLKSLGNAKSAVILVSGGDGTIHEVINALYLNLGSQDSGCVWPKLQLVLLNLGTANALYHSIYPIVAVPDVLRFVRETIPSVDADIASRLQSLVAYLRNAGTTRSLVLARTAILTKDGSERESLLSIVVASTALHANLVHASEELRATIPGVERYTVAAKQNIRKWSHATVRLKPASTGVSLYDPASHEFVETTNETLTINGPFAYFLSTVNVDRLESEFIITHLSSKIKSEADVMEIIIIDPLRSPQVSGDTPEQREKYAEILMGAVEAARSATHTHIRYPKDETSSEGPSESADGPLVVQYYRCSGWEWVPPTRTSSPLIRPRSGSIPTATPAPKQHIRLAAQDISASSTRSLQQITPEDVQVIDAIIERAPPTAKAFVNVYKAYNAVLQERGLDPSEDVIYYEFLLKIGLVKGAEWGDKWATAKAQLNLGLDSFVLDHDPLGRPPSPPAAPIAAPPSSLRQTPAPSTRIDRTPRYRARFADDATPVPASDRTPTVAASVETPSETPSANLQRLLRRLTAVDSSSTTGRTETSSIATPSSRVSNLAAPRAARAQPQNQATPKPIIRQPVRVTGSSDDSTPSRPVPNHRSRFTTPATSAAPFEKPPPAPIARIKAEQSVEPVRAVEEPTPRRRGASEPDTWHIIKMEKDAEHFRNDRLLEKFFRLWRQNAQWIRDTTNQISEARRKLMLQENFTKWQDKTQVRVDMTRRAARVDAYFTQRRILLHWRQALEKHRRHQWQSAMKKRLRTVRSTVDQRILRQAWQRWRQSRESTYALEQADGFHDARLLHRCIAHWAQRYQKIRMLPIRALEFRAAKNKATVQNVFETWKGRAELRVMERMIMDKRDHRIKGAMLVKWRSRAQTHKAARELYSKHILRSVFSTWKNKTKRVSLIERRANVYLQRQDNILLRAVTRVWAAKARGEQLARINRAQLVRDALGVWRNRLAGVQALEGKVVLAIQNAQKELLARAFYVIRDQIRAHREDEILATRHYQKQLLSSAFAEWRESTAVRRKQARQARIARRFFVERAAFGVWKAALTQKRLAKLEDQLNRKSLERPTEASDDVEALAFDKWKVSLKRHREDMSLLRSFQDVQREDMLRRAFQRWLAATRHERLRRQRLEQKEQQLRFEALGRAWDTWRDKFKQETLRGTENLVRLQAQRSLMFSAFRLWESKSRALPALRFYSDSVRRKAFEKWRASLPSAKLARVAREFDKENLLRKMLAHWKERYQIRIGLKAVARARYLRLPPAAAAPRPSVLGSAAASRAGPSSRPGVTSSSSTPAPLAFPRPSAISLLGRKVASERAASSVPPEARATSPSPAARARSSSPVKPVVAPRPVPAAISTPAPSARATLLSGFRVTPRPARAGTAPSTLAPESTRGDEMDSDSEEEDNKAPRTPKPLVSSPLSEAPPSRLVGRRRFIR</sequence>
<dbReference type="PANTHER" id="PTHR22028">
    <property type="entry name" value="SFI1 SPINDLE BODY DOMAIN-CONTAINING PROTEIN-RELATED"/>
    <property type="match status" value="1"/>
</dbReference>
<reference evidence="3" key="1">
    <citation type="submission" date="2021-01" db="EMBL/GenBank/DDBJ databases">
        <authorList>
            <person name="Kaushik A."/>
        </authorList>
    </citation>
    <scope>NUCLEOTIDE SEQUENCE</scope>
    <source>
        <strain evidence="3">AG3-T5</strain>
    </source>
</reference>
<feature type="region of interest" description="Disordered" evidence="1">
    <location>
        <begin position="1357"/>
        <end position="1400"/>
    </location>
</feature>
<feature type="compositionally biased region" description="Low complexity" evidence="1">
    <location>
        <begin position="1364"/>
        <end position="1396"/>
    </location>
</feature>
<evidence type="ECO:0000313" key="3">
    <source>
        <dbReference type="EMBL" id="CAE6425965.1"/>
    </source>
</evidence>
<feature type="region of interest" description="Disordered" evidence="1">
    <location>
        <begin position="1415"/>
        <end position="1477"/>
    </location>
</feature>
<evidence type="ECO:0000313" key="4">
    <source>
        <dbReference type="Proteomes" id="UP000663841"/>
    </source>
</evidence>
<dbReference type="InterPro" id="IPR017438">
    <property type="entry name" value="ATP-NAD_kinase_N"/>
</dbReference>
<evidence type="ECO:0000256" key="1">
    <source>
        <dbReference type="SAM" id="MobiDB-lite"/>
    </source>
</evidence>
<evidence type="ECO:0000259" key="2">
    <source>
        <dbReference type="PROSITE" id="PS50146"/>
    </source>
</evidence>
<comment type="caution">
    <text evidence="3">The sequence shown here is derived from an EMBL/GenBank/DDBJ whole genome shotgun (WGS) entry which is preliminary data.</text>
</comment>
<dbReference type="InterPro" id="IPR016064">
    <property type="entry name" value="NAD/diacylglycerol_kinase_sf"/>
</dbReference>
<dbReference type="EMBL" id="CAJMWW010000079">
    <property type="protein sequence ID" value="CAE6425965.1"/>
    <property type="molecule type" value="Genomic_DNA"/>
</dbReference>
<accession>A0A8H2XGB5</accession>
<dbReference type="GO" id="GO:0016301">
    <property type="term" value="F:kinase activity"/>
    <property type="evidence" value="ECO:0007669"/>
    <property type="project" value="InterPro"/>
</dbReference>
<feature type="compositionally biased region" description="Polar residues" evidence="1">
    <location>
        <begin position="629"/>
        <end position="638"/>
    </location>
</feature>
<proteinExistence type="predicted"/>
<feature type="compositionally biased region" description="Low complexity" evidence="1">
    <location>
        <begin position="1306"/>
        <end position="1336"/>
    </location>
</feature>
<feature type="compositionally biased region" description="Basic and acidic residues" evidence="1">
    <location>
        <begin position="669"/>
        <end position="693"/>
    </location>
</feature>
<dbReference type="PROSITE" id="PS50146">
    <property type="entry name" value="DAGK"/>
    <property type="match status" value="1"/>
</dbReference>
<dbReference type="InterPro" id="IPR013665">
    <property type="entry name" value="Sfi1_dom"/>
</dbReference>
<dbReference type="InterPro" id="IPR052270">
    <property type="entry name" value="CACF_protein"/>
</dbReference>
<feature type="region of interest" description="Disordered" evidence="1">
    <location>
        <begin position="1306"/>
        <end position="1342"/>
    </location>
</feature>
<dbReference type="Gene3D" id="3.40.50.10330">
    <property type="entry name" value="Probable inorganic polyphosphate/atp-NAD kinase, domain 1"/>
    <property type="match status" value="1"/>
</dbReference>